<dbReference type="Proteomes" id="UP000276133">
    <property type="component" value="Unassembled WGS sequence"/>
</dbReference>
<protein>
    <submittedName>
        <fullName evidence="1">Uncharacterized protein</fullName>
    </submittedName>
</protein>
<comment type="caution">
    <text evidence="1">The sequence shown here is derived from an EMBL/GenBank/DDBJ whole genome shotgun (WGS) entry which is preliminary data.</text>
</comment>
<gene>
    <name evidence="1" type="ORF">BpHYR1_008587</name>
</gene>
<sequence length="142" mass="15195">MDAISGGKQFATASCTCCDGVCRALTSLPMMGATFESSLSKCLAKVPIEMMTLCLTASWHASFGASSRNFSNRGSRLAMLDLPWSLTHSMDAASILFLTTTFRSFIPSTMCCLYSSISDWTTLGTKEPCFSLTKCARAVAAP</sequence>
<name>A0A3M7PM09_BRAPC</name>
<keyword evidence="2" id="KW-1185">Reference proteome</keyword>
<dbReference type="EMBL" id="REGN01009882">
    <property type="protein sequence ID" value="RNA00156.1"/>
    <property type="molecule type" value="Genomic_DNA"/>
</dbReference>
<organism evidence="1 2">
    <name type="scientific">Brachionus plicatilis</name>
    <name type="common">Marine rotifer</name>
    <name type="synonym">Brachionus muelleri</name>
    <dbReference type="NCBI Taxonomy" id="10195"/>
    <lineage>
        <taxon>Eukaryota</taxon>
        <taxon>Metazoa</taxon>
        <taxon>Spiralia</taxon>
        <taxon>Gnathifera</taxon>
        <taxon>Rotifera</taxon>
        <taxon>Eurotatoria</taxon>
        <taxon>Monogononta</taxon>
        <taxon>Pseudotrocha</taxon>
        <taxon>Ploima</taxon>
        <taxon>Brachionidae</taxon>
        <taxon>Brachionus</taxon>
    </lineage>
</organism>
<proteinExistence type="predicted"/>
<reference evidence="1 2" key="1">
    <citation type="journal article" date="2018" name="Sci. Rep.">
        <title>Genomic signatures of local adaptation to the degree of environmental predictability in rotifers.</title>
        <authorList>
            <person name="Franch-Gras L."/>
            <person name="Hahn C."/>
            <person name="Garcia-Roger E.M."/>
            <person name="Carmona M.J."/>
            <person name="Serra M."/>
            <person name="Gomez A."/>
        </authorList>
    </citation>
    <scope>NUCLEOTIDE SEQUENCE [LARGE SCALE GENOMIC DNA]</scope>
    <source>
        <strain evidence="1">HYR1</strain>
    </source>
</reference>
<evidence type="ECO:0000313" key="2">
    <source>
        <dbReference type="Proteomes" id="UP000276133"/>
    </source>
</evidence>
<accession>A0A3M7PM09</accession>
<dbReference type="AlphaFoldDB" id="A0A3M7PM09"/>
<evidence type="ECO:0000313" key="1">
    <source>
        <dbReference type="EMBL" id="RNA00156.1"/>
    </source>
</evidence>